<dbReference type="InterPro" id="IPR003691">
    <property type="entry name" value="FluC"/>
</dbReference>
<accession>A0A1I4FXP8</accession>
<evidence type="ECO:0000256" key="6">
    <source>
        <dbReference type="ARBA" id="ARBA00035120"/>
    </source>
</evidence>
<keyword evidence="8" id="KW-0479">Metal-binding</keyword>
<feature type="transmembrane region" description="Helical" evidence="8">
    <location>
        <begin position="62"/>
        <end position="83"/>
    </location>
</feature>
<dbReference type="RefSeq" id="WP_009366681.1">
    <property type="nucleotide sequence ID" value="NZ_FOTC01000003.1"/>
</dbReference>
<comment type="function">
    <text evidence="8">Fluoride-specific ion channel. Important for reducing fluoride concentration in the cell, thus reducing its toxicity.</text>
</comment>
<dbReference type="GO" id="GO:0005886">
    <property type="term" value="C:plasma membrane"/>
    <property type="evidence" value="ECO:0007669"/>
    <property type="project" value="UniProtKB-SubCell"/>
</dbReference>
<dbReference type="Proteomes" id="UP000199607">
    <property type="component" value="Unassembled WGS sequence"/>
</dbReference>
<dbReference type="GO" id="GO:0140114">
    <property type="term" value="P:cellular detoxification of fluoride"/>
    <property type="evidence" value="ECO:0007669"/>
    <property type="project" value="UniProtKB-UniRule"/>
</dbReference>
<keyword evidence="5 8" id="KW-0472">Membrane</keyword>
<dbReference type="EMBL" id="FOTC01000003">
    <property type="protein sequence ID" value="SFL22682.1"/>
    <property type="molecule type" value="Genomic_DNA"/>
</dbReference>
<name>A0A1I4FXP8_9EURY</name>
<evidence type="ECO:0000256" key="8">
    <source>
        <dbReference type="HAMAP-Rule" id="MF_00454"/>
    </source>
</evidence>
<feature type="transmembrane region" description="Helical" evidence="8">
    <location>
        <begin position="95"/>
        <end position="118"/>
    </location>
</feature>
<feature type="binding site" evidence="8">
    <location>
        <position position="73"/>
    </location>
    <ligand>
        <name>Na(+)</name>
        <dbReference type="ChEBI" id="CHEBI:29101"/>
        <note>structural</note>
    </ligand>
</feature>
<feature type="binding site" evidence="8">
    <location>
        <position position="70"/>
    </location>
    <ligand>
        <name>Na(+)</name>
        <dbReference type="ChEBI" id="CHEBI:29101"/>
        <note>structural</note>
    </ligand>
</feature>
<feature type="transmembrane region" description="Helical" evidence="8">
    <location>
        <begin position="6"/>
        <end position="23"/>
    </location>
</feature>
<protein>
    <recommendedName>
        <fullName evidence="8">Fluoride-specific ion channel FluC</fullName>
    </recommendedName>
</protein>
<evidence type="ECO:0000313" key="10">
    <source>
        <dbReference type="Proteomes" id="UP000199607"/>
    </source>
</evidence>
<evidence type="ECO:0000256" key="7">
    <source>
        <dbReference type="ARBA" id="ARBA00035585"/>
    </source>
</evidence>
<comment type="subcellular location">
    <subcellularLocation>
        <location evidence="1 8">Cell membrane</location>
        <topology evidence="1 8">Multi-pass membrane protein</topology>
    </subcellularLocation>
</comment>
<keyword evidence="8" id="KW-0406">Ion transport</keyword>
<keyword evidence="8" id="KW-0407">Ion channel</keyword>
<keyword evidence="10" id="KW-1185">Reference proteome</keyword>
<keyword evidence="2 8" id="KW-1003">Cell membrane</keyword>
<dbReference type="HAMAP" id="MF_00454">
    <property type="entry name" value="FluC"/>
    <property type="match status" value="1"/>
</dbReference>
<dbReference type="STRING" id="553466.SAMN04487950_2912"/>
<keyword evidence="4 8" id="KW-1133">Transmembrane helix</keyword>
<evidence type="ECO:0000256" key="2">
    <source>
        <dbReference type="ARBA" id="ARBA00022475"/>
    </source>
</evidence>
<reference evidence="10" key="1">
    <citation type="submission" date="2016-10" db="EMBL/GenBank/DDBJ databases">
        <authorList>
            <person name="Varghese N."/>
            <person name="Submissions S."/>
        </authorList>
    </citation>
    <scope>NUCLEOTIDE SEQUENCE [LARGE SCALE GENOMIC DNA]</scope>
    <source>
        <strain evidence="10">CGMCC 1.7738</strain>
    </source>
</reference>
<dbReference type="GO" id="GO:0062054">
    <property type="term" value="F:fluoride channel activity"/>
    <property type="evidence" value="ECO:0007669"/>
    <property type="project" value="UniProtKB-UniRule"/>
</dbReference>
<dbReference type="PANTHER" id="PTHR28259">
    <property type="entry name" value="FLUORIDE EXPORT PROTEIN 1-RELATED"/>
    <property type="match status" value="1"/>
</dbReference>
<proteinExistence type="inferred from homology"/>
<comment type="catalytic activity">
    <reaction evidence="7">
        <text>fluoride(in) = fluoride(out)</text>
        <dbReference type="Rhea" id="RHEA:76159"/>
        <dbReference type="ChEBI" id="CHEBI:17051"/>
    </reaction>
    <physiologicalReaction direction="left-to-right" evidence="7">
        <dbReference type="Rhea" id="RHEA:76160"/>
    </physiologicalReaction>
</comment>
<organism evidence="9 10">
    <name type="scientific">Halogranum rubrum</name>
    <dbReference type="NCBI Taxonomy" id="553466"/>
    <lineage>
        <taxon>Archaea</taxon>
        <taxon>Methanobacteriati</taxon>
        <taxon>Methanobacteriota</taxon>
        <taxon>Stenosarchaea group</taxon>
        <taxon>Halobacteria</taxon>
        <taxon>Halobacteriales</taxon>
        <taxon>Haloferacaceae</taxon>
    </lineage>
</organism>
<evidence type="ECO:0000256" key="4">
    <source>
        <dbReference type="ARBA" id="ARBA00022989"/>
    </source>
</evidence>
<keyword evidence="3 8" id="KW-0812">Transmembrane</keyword>
<dbReference type="Pfam" id="PF02537">
    <property type="entry name" value="CRCB"/>
    <property type="match status" value="1"/>
</dbReference>
<dbReference type="GO" id="GO:0046872">
    <property type="term" value="F:metal ion binding"/>
    <property type="evidence" value="ECO:0007669"/>
    <property type="project" value="UniProtKB-KW"/>
</dbReference>
<dbReference type="PANTHER" id="PTHR28259:SF1">
    <property type="entry name" value="FLUORIDE EXPORT PROTEIN 1-RELATED"/>
    <property type="match status" value="1"/>
</dbReference>
<evidence type="ECO:0000256" key="3">
    <source>
        <dbReference type="ARBA" id="ARBA00022692"/>
    </source>
</evidence>
<evidence type="ECO:0000256" key="1">
    <source>
        <dbReference type="ARBA" id="ARBA00004651"/>
    </source>
</evidence>
<dbReference type="AlphaFoldDB" id="A0A1I4FXP8"/>
<comment type="similarity">
    <text evidence="6 8">Belongs to the fluoride channel Fluc/FEX (TC 1.A.43) family.</text>
</comment>
<comment type="activity regulation">
    <text evidence="8">Na(+) is not transported, but it plays an essential structural role and its presence is essential for fluoride channel function.</text>
</comment>
<sequence>MNPQPALLVGVGGMLGAVSRYLVGERLRGSRGTLVVNVVGSVFLGAIVAGQLSGAFSESAALLFGTGFCGAFTTFSSFAVEVANRSADGREVAAGRYAVVNLVGALVGVALGTLLVGLV</sequence>
<feature type="transmembrane region" description="Helical" evidence="8">
    <location>
        <begin position="35"/>
        <end position="56"/>
    </location>
</feature>
<evidence type="ECO:0000256" key="5">
    <source>
        <dbReference type="ARBA" id="ARBA00023136"/>
    </source>
</evidence>
<evidence type="ECO:0000313" key="9">
    <source>
        <dbReference type="EMBL" id="SFL22682.1"/>
    </source>
</evidence>
<gene>
    <name evidence="8" type="primary">fluC</name>
    <name evidence="8" type="synonym">crcB</name>
    <name evidence="9" type="ORF">SAMN04487950_2912</name>
</gene>
<keyword evidence="8" id="KW-0915">Sodium</keyword>
<keyword evidence="8" id="KW-0813">Transport</keyword>